<accession>A0A699HEP5</accession>
<comment type="caution">
    <text evidence="2">The sequence shown here is derived from an EMBL/GenBank/DDBJ whole genome shotgun (WGS) entry which is preliminary data.</text>
</comment>
<feature type="compositionally biased region" description="Basic and acidic residues" evidence="1">
    <location>
        <begin position="160"/>
        <end position="169"/>
    </location>
</feature>
<proteinExistence type="predicted"/>
<organism evidence="2">
    <name type="scientific">Tanacetum cinerariifolium</name>
    <name type="common">Dalmatian daisy</name>
    <name type="synonym">Chrysanthemum cinerariifolium</name>
    <dbReference type="NCBI Taxonomy" id="118510"/>
    <lineage>
        <taxon>Eukaryota</taxon>
        <taxon>Viridiplantae</taxon>
        <taxon>Streptophyta</taxon>
        <taxon>Embryophyta</taxon>
        <taxon>Tracheophyta</taxon>
        <taxon>Spermatophyta</taxon>
        <taxon>Magnoliopsida</taxon>
        <taxon>eudicotyledons</taxon>
        <taxon>Gunneridae</taxon>
        <taxon>Pentapetalae</taxon>
        <taxon>asterids</taxon>
        <taxon>campanulids</taxon>
        <taxon>Asterales</taxon>
        <taxon>Asteraceae</taxon>
        <taxon>Asteroideae</taxon>
        <taxon>Anthemideae</taxon>
        <taxon>Anthemidinae</taxon>
        <taxon>Tanacetum</taxon>
    </lineage>
</organism>
<feature type="region of interest" description="Disordered" evidence="1">
    <location>
        <begin position="260"/>
        <end position="293"/>
    </location>
</feature>
<gene>
    <name evidence="2" type="ORF">Tci_381916</name>
</gene>
<evidence type="ECO:0000256" key="1">
    <source>
        <dbReference type="SAM" id="MobiDB-lite"/>
    </source>
</evidence>
<feature type="region of interest" description="Disordered" evidence="1">
    <location>
        <begin position="139"/>
        <end position="169"/>
    </location>
</feature>
<protein>
    <recommendedName>
        <fullName evidence="3">Histone deacetylase 14</fullName>
    </recommendedName>
</protein>
<sequence>MADENVPAPTRSDDQILPFVEEFVQAIQTFLTDKANLGSPTKKGRKDKPHVIPYCRFMKIIICHLGRIHNIHQRSASPFHFVEEDFGLGNLKFVPKGEIDEVFGMPIHDELILNNIRNAPYYNAYLEMVVKHDRKVSAEKEGKKKTAKSPFWLVDEPNEEPAHSKPEPEIKHKGEEATQPLLVVEGKGKAIATEEQAVHSLLTLHTPKRRSATDQFILQRRTLVTKEASTGPSAQAQDNTSINIVRDLPSPADAEIETGVASEKANSGVMNKDQAGSDPGKIHGALTGPDPEPMHDEFMVDLYPKFINDKSTKDKPGKLNAESEVVSMVTVLIHQASFSIPPLSTPIVDLSPPKPTSSTKVPIFTAATTTTTTNLPLPPPPPQQSTLDSEVFTLELKDLPHKIDEAFHESVKEVVHIAFQAPLRDRFRELPEADMKEILHQWMFESGSYKSLPEHVALYEALEANALATMYQDPTENSLLEKTGDIRTFMHCKGSGQALSISKMKAALYLDFGLEQLVPEYMWINEICTYDISASYGFEHKHIYTIIDSPHAVVFPVGNNERKIMRFNEIYKFSDGTLTNITEALDFRVKEYKVNRLNSGMNMQFWTDKDVARSKEFIHAIEQKLKTRRIF</sequence>
<reference evidence="2" key="1">
    <citation type="journal article" date="2019" name="Sci. Rep.">
        <title>Draft genome of Tanacetum cinerariifolium, the natural source of mosquito coil.</title>
        <authorList>
            <person name="Yamashiro T."/>
            <person name="Shiraishi A."/>
            <person name="Satake H."/>
            <person name="Nakayama K."/>
        </authorList>
    </citation>
    <scope>NUCLEOTIDE SEQUENCE</scope>
</reference>
<dbReference type="AlphaFoldDB" id="A0A699HEP5"/>
<evidence type="ECO:0008006" key="3">
    <source>
        <dbReference type="Google" id="ProtNLM"/>
    </source>
</evidence>
<evidence type="ECO:0000313" key="2">
    <source>
        <dbReference type="EMBL" id="GEY09942.1"/>
    </source>
</evidence>
<name>A0A699HEP5_TANCI</name>
<dbReference type="EMBL" id="BKCJ010151752">
    <property type="protein sequence ID" value="GEY09942.1"/>
    <property type="molecule type" value="Genomic_DNA"/>
</dbReference>